<evidence type="ECO:0000256" key="3">
    <source>
        <dbReference type="ARBA" id="ARBA00022989"/>
    </source>
</evidence>
<feature type="transmembrane region" description="Helical" evidence="5">
    <location>
        <begin position="198"/>
        <end position="216"/>
    </location>
</feature>
<organism evidence="7">
    <name type="scientific">Bosea sp. NBC_00436</name>
    <dbReference type="NCBI Taxonomy" id="2969620"/>
    <lineage>
        <taxon>Bacteria</taxon>
        <taxon>Pseudomonadati</taxon>
        <taxon>Pseudomonadota</taxon>
        <taxon>Alphaproteobacteria</taxon>
        <taxon>Hyphomicrobiales</taxon>
        <taxon>Boseaceae</taxon>
        <taxon>Bosea</taxon>
    </lineage>
</organism>
<feature type="transmembrane region" description="Helical" evidence="5">
    <location>
        <begin position="80"/>
        <end position="99"/>
    </location>
</feature>
<gene>
    <name evidence="7" type="ORF">NWE54_16430</name>
</gene>
<feature type="transmembrane region" description="Helical" evidence="5">
    <location>
        <begin position="342"/>
        <end position="362"/>
    </location>
</feature>
<dbReference type="EMBL" id="CP102774">
    <property type="protein sequence ID" value="UZF85409.1"/>
    <property type="molecule type" value="Genomic_DNA"/>
</dbReference>
<keyword evidence="3 5" id="KW-1133">Transmembrane helix</keyword>
<sequence>MSQTRRPDHPETEPLAGAVVGLSTAGQVALLLLPVAMWLANRSAPLMLGIAALAFVLAATMSPQAGGMTARLRRMLTTPLGLSLAAFLAWALVSILWSHDRHGSLRAWGELVLPVGLTLAIAASGRFAPRPAWLRGFALAIILACVLSIIELASGLSQRAALGIGKQFGFVFNRPAITALVLAVPVVHGLWRLPEARWPDRLLAVVLALAVAALALKSESASARLGVAVCVICWLLAGCLPRLTMAAVAAAFVVTMAMAPMLGAAATNWLPSQILNRFAVMTGQARIDIWVSFGELVRASPLYGAGFGTSATMHLHPLANAVSPEHRQLLAVGHPHDMPLQAWAETGVIGVGLLTLAGLLLLLRLRRLPAAEMAPRLALFAGAFAISVVGHGAWQGWWIAVLGAAILWFGWPELRGLRRA</sequence>
<feature type="transmembrane region" description="Helical" evidence="5">
    <location>
        <begin position="46"/>
        <end position="68"/>
    </location>
</feature>
<dbReference type="InterPro" id="IPR007016">
    <property type="entry name" value="O-antigen_ligase-rel_domated"/>
</dbReference>
<protein>
    <submittedName>
        <fullName evidence="7">O-antigen ligase family protein</fullName>
    </submittedName>
</protein>
<dbReference type="Pfam" id="PF04932">
    <property type="entry name" value="Wzy_C"/>
    <property type="match status" value="1"/>
</dbReference>
<dbReference type="PANTHER" id="PTHR37422">
    <property type="entry name" value="TEICHURONIC ACID BIOSYNTHESIS PROTEIN TUAE"/>
    <property type="match status" value="1"/>
</dbReference>
<feature type="transmembrane region" description="Helical" evidence="5">
    <location>
        <begin position="222"/>
        <end position="240"/>
    </location>
</feature>
<evidence type="ECO:0000256" key="4">
    <source>
        <dbReference type="ARBA" id="ARBA00023136"/>
    </source>
</evidence>
<feature type="transmembrane region" description="Helical" evidence="5">
    <location>
        <begin position="105"/>
        <end position="125"/>
    </location>
</feature>
<feature type="transmembrane region" description="Helical" evidence="5">
    <location>
        <begin position="247"/>
        <end position="270"/>
    </location>
</feature>
<feature type="transmembrane region" description="Helical" evidence="5">
    <location>
        <begin position="374"/>
        <end position="391"/>
    </location>
</feature>
<feature type="transmembrane region" description="Helical" evidence="5">
    <location>
        <begin position="15"/>
        <end position="40"/>
    </location>
</feature>
<name>A0A9E8CMQ1_9HYPH</name>
<feature type="transmembrane region" description="Helical" evidence="5">
    <location>
        <begin position="132"/>
        <end position="150"/>
    </location>
</feature>
<keyword evidence="7" id="KW-0436">Ligase</keyword>
<dbReference type="InterPro" id="IPR051533">
    <property type="entry name" value="WaaL-like"/>
</dbReference>
<reference evidence="7" key="1">
    <citation type="submission" date="2022-08" db="EMBL/GenBank/DDBJ databases">
        <title>Complete Genome Sequences of 2 Bosea sp. soil isolates.</title>
        <authorList>
            <person name="Alvarez Arevalo M."/>
            <person name="Sterndorff E.B."/>
            <person name="Faurdal D."/>
            <person name="Joergensen T.S."/>
            <person name="Weber T."/>
        </authorList>
    </citation>
    <scope>NUCLEOTIDE SEQUENCE</scope>
    <source>
        <strain evidence="7">NBC_00436</strain>
    </source>
</reference>
<dbReference type="GO" id="GO:0016874">
    <property type="term" value="F:ligase activity"/>
    <property type="evidence" value="ECO:0007669"/>
    <property type="project" value="UniProtKB-KW"/>
</dbReference>
<comment type="subcellular location">
    <subcellularLocation>
        <location evidence="1">Membrane</location>
        <topology evidence="1">Multi-pass membrane protein</topology>
    </subcellularLocation>
</comment>
<accession>A0A9E8CMQ1</accession>
<dbReference type="PANTHER" id="PTHR37422:SF13">
    <property type="entry name" value="LIPOPOLYSACCHARIDE BIOSYNTHESIS PROTEIN PA4999-RELATED"/>
    <property type="match status" value="1"/>
</dbReference>
<evidence type="ECO:0000256" key="5">
    <source>
        <dbReference type="SAM" id="Phobius"/>
    </source>
</evidence>
<keyword evidence="2 5" id="KW-0812">Transmembrane</keyword>
<keyword evidence="4 5" id="KW-0472">Membrane</keyword>
<feature type="domain" description="O-antigen ligase-related" evidence="6">
    <location>
        <begin position="208"/>
        <end position="353"/>
    </location>
</feature>
<evidence type="ECO:0000256" key="2">
    <source>
        <dbReference type="ARBA" id="ARBA00022692"/>
    </source>
</evidence>
<dbReference type="AlphaFoldDB" id="A0A9E8CMQ1"/>
<dbReference type="GO" id="GO:0016020">
    <property type="term" value="C:membrane"/>
    <property type="evidence" value="ECO:0007669"/>
    <property type="project" value="UniProtKB-SubCell"/>
</dbReference>
<evidence type="ECO:0000256" key="1">
    <source>
        <dbReference type="ARBA" id="ARBA00004141"/>
    </source>
</evidence>
<feature type="transmembrane region" description="Helical" evidence="5">
    <location>
        <begin position="170"/>
        <end position="191"/>
    </location>
</feature>
<proteinExistence type="predicted"/>
<evidence type="ECO:0000313" key="7">
    <source>
        <dbReference type="EMBL" id="UZF85409.1"/>
    </source>
</evidence>
<evidence type="ECO:0000259" key="6">
    <source>
        <dbReference type="Pfam" id="PF04932"/>
    </source>
</evidence>